<comment type="subcellular location">
    <subcellularLocation>
        <location evidence="6">Cell membrane</location>
        <topology evidence="6">Multi-pass membrane protein</topology>
    </subcellularLocation>
    <subcellularLocation>
        <location evidence="1">Membrane</location>
    </subcellularLocation>
</comment>
<dbReference type="AlphaFoldDB" id="A0A075JGB2"/>
<comment type="similarity">
    <text evidence="2 6">Belongs to the SURF1 family.</text>
</comment>
<accession>A0A075JGB2</accession>
<evidence type="ECO:0000256" key="4">
    <source>
        <dbReference type="ARBA" id="ARBA00022989"/>
    </source>
</evidence>
<sequence length="299" mass="32658">MLRLLTTRRWLTWLLVATLWATLCVIAGFWQWGRWEDKSTIQNRIDANYDATPTPMSRELSTSRAPAKSDEWKQVTGRGHYVGEPLLVRNRPGPGGDFGYETLGVFEVDGMKVVVDRGWVANGETAARPASIPQAPKGEVTLTGWVRPSEKSLGRAEVNGQVSSISVADVQRATGATLAQGYVRMRSEKLADGSTPPRPAALDRPSQGSAAGINLSYALQWWLGAIAGYAFVLLRARREYLDSLDLADEARVAHDTEAGGDSASATGLTETGSTTPVRPTKPAKKPRPRKQRIWDEEDA</sequence>
<keyword evidence="3 6" id="KW-0812">Transmembrane</keyword>
<dbReference type="RefSeq" id="WP_006945369.1">
    <property type="nucleotide sequence ID" value="NZ_CP008889.1"/>
</dbReference>
<keyword evidence="4 6" id="KW-1133">Transmembrane helix</keyword>
<dbReference type="eggNOG" id="COG3346">
    <property type="taxonomic scope" value="Bacteria"/>
</dbReference>
<dbReference type="Proteomes" id="UP000027986">
    <property type="component" value="Chromosome"/>
</dbReference>
<keyword evidence="6" id="KW-1003">Cell membrane</keyword>
<evidence type="ECO:0000256" key="2">
    <source>
        <dbReference type="ARBA" id="ARBA00007165"/>
    </source>
</evidence>
<dbReference type="PANTHER" id="PTHR23427">
    <property type="entry name" value="SURFEIT LOCUS PROTEIN"/>
    <property type="match status" value="1"/>
</dbReference>
<reference evidence="8 9" key="1">
    <citation type="submission" date="2014-07" db="EMBL/GenBank/DDBJ databases">
        <title>Genome Sequencing of Dermacoccus nishinomiyaensis.</title>
        <authorList>
            <person name="Hong K.W."/>
            <person name="Chan K.G."/>
        </authorList>
    </citation>
    <scope>NUCLEOTIDE SEQUENCE [LARGE SCALE GENOMIC DNA]</scope>
    <source>
        <strain evidence="8 9">M25</strain>
    </source>
</reference>
<name>A0A075JGB2_9MICO</name>
<comment type="caution">
    <text evidence="6">Lacks conserved residue(s) required for the propagation of feature annotation.</text>
</comment>
<dbReference type="InterPro" id="IPR045214">
    <property type="entry name" value="Surf1/Surf4"/>
</dbReference>
<dbReference type="OrthoDB" id="9807214at2"/>
<dbReference type="EMBL" id="CP008889">
    <property type="protein sequence ID" value="AIF40835.1"/>
    <property type="molecule type" value="Genomic_DNA"/>
</dbReference>
<evidence type="ECO:0000256" key="6">
    <source>
        <dbReference type="RuleBase" id="RU363076"/>
    </source>
</evidence>
<evidence type="ECO:0000256" key="3">
    <source>
        <dbReference type="ARBA" id="ARBA00022692"/>
    </source>
</evidence>
<dbReference type="GeneID" id="41841025"/>
<feature type="compositionally biased region" description="Polar residues" evidence="7">
    <location>
        <begin position="263"/>
        <end position="273"/>
    </location>
</feature>
<feature type="compositionally biased region" description="Basic residues" evidence="7">
    <location>
        <begin position="281"/>
        <end position="291"/>
    </location>
</feature>
<evidence type="ECO:0000313" key="8">
    <source>
        <dbReference type="EMBL" id="AIF40835.1"/>
    </source>
</evidence>
<evidence type="ECO:0000313" key="9">
    <source>
        <dbReference type="Proteomes" id="UP000027986"/>
    </source>
</evidence>
<keyword evidence="5 6" id="KW-0472">Membrane</keyword>
<dbReference type="GO" id="GO:0005886">
    <property type="term" value="C:plasma membrane"/>
    <property type="evidence" value="ECO:0007669"/>
    <property type="project" value="UniProtKB-SubCell"/>
</dbReference>
<dbReference type="CDD" id="cd06662">
    <property type="entry name" value="SURF1"/>
    <property type="match status" value="1"/>
</dbReference>
<gene>
    <name evidence="8" type="ORF">HX89_07650</name>
</gene>
<feature type="region of interest" description="Disordered" evidence="7">
    <location>
        <begin position="255"/>
        <end position="299"/>
    </location>
</feature>
<proteinExistence type="inferred from homology"/>
<evidence type="ECO:0000256" key="5">
    <source>
        <dbReference type="ARBA" id="ARBA00023136"/>
    </source>
</evidence>
<dbReference type="InterPro" id="IPR002994">
    <property type="entry name" value="Surf1/Shy1"/>
</dbReference>
<dbReference type="HOGENOM" id="CLU_047737_0_0_11"/>
<organism evidence="8 9">
    <name type="scientific">Dermacoccus nishinomiyaensis</name>
    <dbReference type="NCBI Taxonomy" id="1274"/>
    <lineage>
        <taxon>Bacteria</taxon>
        <taxon>Bacillati</taxon>
        <taxon>Actinomycetota</taxon>
        <taxon>Actinomycetes</taxon>
        <taxon>Micrococcales</taxon>
        <taxon>Dermacoccaceae</taxon>
        <taxon>Dermacoccus</taxon>
    </lineage>
</organism>
<dbReference type="Pfam" id="PF02104">
    <property type="entry name" value="SURF1"/>
    <property type="match status" value="1"/>
</dbReference>
<dbReference type="PROSITE" id="PS50895">
    <property type="entry name" value="SURF1"/>
    <property type="match status" value="1"/>
</dbReference>
<protein>
    <recommendedName>
        <fullName evidence="6">SURF1-like protein</fullName>
    </recommendedName>
</protein>
<dbReference type="PANTHER" id="PTHR23427:SF2">
    <property type="entry name" value="SURFEIT LOCUS PROTEIN 1"/>
    <property type="match status" value="1"/>
</dbReference>
<feature type="region of interest" description="Disordered" evidence="7">
    <location>
        <begin position="52"/>
        <end position="73"/>
    </location>
</feature>
<keyword evidence="9" id="KW-1185">Reference proteome</keyword>
<dbReference type="KEGG" id="dni:HX89_07650"/>
<evidence type="ECO:0000256" key="1">
    <source>
        <dbReference type="ARBA" id="ARBA00004370"/>
    </source>
</evidence>
<feature type="transmembrane region" description="Helical" evidence="6">
    <location>
        <begin position="12"/>
        <end position="32"/>
    </location>
</feature>
<evidence type="ECO:0000256" key="7">
    <source>
        <dbReference type="SAM" id="MobiDB-lite"/>
    </source>
</evidence>